<reference evidence="6" key="1">
    <citation type="journal article" date="2019" name="Int. J. Syst. Evol. Microbiol.">
        <title>The Global Catalogue of Microorganisms (GCM) 10K type strain sequencing project: providing services to taxonomists for standard genome sequencing and annotation.</title>
        <authorList>
            <consortium name="The Broad Institute Genomics Platform"/>
            <consortium name="The Broad Institute Genome Sequencing Center for Infectious Disease"/>
            <person name="Wu L."/>
            <person name="Ma J."/>
        </authorList>
    </citation>
    <scope>NUCLEOTIDE SEQUENCE [LARGE SCALE GENOMIC DNA]</scope>
    <source>
        <strain evidence="6">CECT 7131</strain>
    </source>
</reference>
<name>A0ABT8A248_9PROT</name>
<sequence>MLPSIGPAKANTWEEQTMYDLTRRATLALGAAALATPAFGQSASPSGIPRRDIPAPRLPLEPGASLRIIRPARFVEPDEVIFRRNAQAFQDRFAIPVRVDFVGWEDIRPQTAVTANTGSGPDVVIGWSDDPHIYADKLIEVTDVADYLGARYGGWTFLAQKYGKKDRSETWLGIPFGGGIGPVTYRVSAVRDAGFTAIPEDHEGFLKLCQGLKRNNKPVGFALGNAVGDGNAFAQWLLWSHGGMLVDEEGKVAINSRQTVDALNYLRELYPTFVNGTLSWLDVSNNRAFSSQDIFLTSNGVSLYFTLKSDAATRAIAEDTDHAPMPKGRASAAPHTATVLNAMVFRHTRYPNAAKAFLTFMLEAEQYDPWLTGCIGYWGQSLNAYRQSAVWESDPKIKVFADAMNSPFWSGFRGPISIASGAVAADYVLVQMCAAVASGQSTPEAAAREAERRARRHYRG</sequence>
<dbReference type="Pfam" id="PF13416">
    <property type="entry name" value="SBP_bac_8"/>
    <property type="match status" value="1"/>
</dbReference>
<dbReference type="RefSeq" id="WP_290315478.1">
    <property type="nucleotide sequence ID" value="NZ_JAUFPN010000039.1"/>
</dbReference>
<evidence type="ECO:0000256" key="1">
    <source>
        <dbReference type="ARBA" id="ARBA00004418"/>
    </source>
</evidence>
<evidence type="ECO:0000313" key="6">
    <source>
        <dbReference type="Proteomes" id="UP001529369"/>
    </source>
</evidence>
<keyword evidence="6" id="KW-1185">Reference proteome</keyword>
<dbReference type="SUPFAM" id="SSF53850">
    <property type="entry name" value="Periplasmic binding protein-like II"/>
    <property type="match status" value="1"/>
</dbReference>
<dbReference type="InterPro" id="IPR006059">
    <property type="entry name" value="SBP"/>
</dbReference>
<organism evidence="5 6">
    <name type="scientific">Paeniroseomonas aquatica</name>
    <dbReference type="NCBI Taxonomy" id="373043"/>
    <lineage>
        <taxon>Bacteria</taxon>
        <taxon>Pseudomonadati</taxon>
        <taxon>Pseudomonadota</taxon>
        <taxon>Alphaproteobacteria</taxon>
        <taxon>Acetobacterales</taxon>
        <taxon>Acetobacteraceae</taxon>
        <taxon>Paeniroseomonas</taxon>
    </lineage>
</organism>
<gene>
    <name evidence="5" type="ORF">QWZ14_05050</name>
</gene>
<dbReference type="Gene3D" id="3.40.190.10">
    <property type="entry name" value="Periplasmic binding protein-like II"/>
    <property type="match status" value="1"/>
</dbReference>
<dbReference type="PANTHER" id="PTHR43649">
    <property type="entry name" value="ARABINOSE-BINDING PROTEIN-RELATED"/>
    <property type="match status" value="1"/>
</dbReference>
<comment type="similarity">
    <text evidence="2">Belongs to the bacterial solute-binding protein 1 family.</text>
</comment>
<keyword evidence="3" id="KW-0813">Transport</keyword>
<comment type="subcellular location">
    <subcellularLocation>
        <location evidence="1">Periplasm</location>
    </subcellularLocation>
</comment>
<accession>A0ABT8A248</accession>
<evidence type="ECO:0000313" key="5">
    <source>
        <dbReference type="EMBL" id="MDN3563741.1"/>
    </source>
</evidence>
<dbReference type="Proteomes" id="UP001529369">
    <property type="component" value="Unassembled WGS sequence"/>
</dbReference>
<evidence type="ECO:0000256" key="3">
    <source>
        <dbReference type="ARBA" id="ARBA00022448"/>
    </source>
</evidence>
<dbReference type="PANTHER" id="PTHR43649:SF34">
    <property type="entry name" value="ABC TRANSPORTER PERIPLASMIC-BINDING PROTEIN YCJN-RELATED"/>
    <property type="match status" value="1"/>
</dbReference>
<protein>
    <submittedName>
        <fullName evidence="5">Extracellular solute-binding protein</fullName>
    </submittedName>
</protein>
<keyword evidence="4" id="KW-0732">Signal</keyword>
<evidence type="ECO:0000256" key="2">
    <source>
        <dbReference type="ARBA" id="ARBA00008520"/>
    </source>
</evidence>
<evidence type="ECO:0000256" key="4">
    <source>
        <dbReference type="ARBA" id="ARBA00022729"/>
    </source>
</evidence>
<dbReference type="EMBL" id="JAUFPN010000039">
    <property type="protein sequence ID" value="MDN3563741.1"/>
    <property type="molecule type" value="Genomic_DNA"/>
</dbReference>
<proteinExistence type="inferred from homology"/>
<dbReference type="InterPro" id="IPR050490">
    <property type="entry name" value="Bact_solute-bd_prot1"/>
</dbReference>
<comment type="caution">
    <text evidence="5">The sequence shown here is derived from an EMBL/GenBank/DDBJ whole genome shotgun (WGS) entry which is preliminary data.</text>
</comment>